<keyword evidence="2 8" id="KW-0813">Transport</keyword>
<name>A0A932GR26_UNCTE</name>
<proteinExistence type="inferred from homology"/>
<dbReference type="Gene3D" id="1.10.3720.10">
    <property type="entry name" value="MetI-like"/>
    <property type="match status" value="2"/>
</dbReference>
<dbReference type="GO" id="GO:0055085">
    <property type="term" value="P:transmembrane transport"/>
    <property type="evidence" value="ECO:0007669"/>
    <property type="project" value="InterPro"/>
</dbReference>
<feature type="transmembrane region" description="Helical" evidence="8">
    <location>
        <begin position="378"/>
        <end position="400"/>
    </location>
</feature>
<feature type="transmembrane region" description="Helical" evidence="8">
    <location>
        <begin position="544"/>
        <end position="564"/>
    </location>
</feature>
<gene>
    <name evidence="10" type="ORF">HYY65_11510</name>
</gene>
<dbReference type="AlphaFoldDB" id="A0A932GR26"/>
<dbReference type="PANTHER" id="PTHR43357:SF4">
    <property type="entry name" value="INNER MEMBRANE ABC TRANSPORTER PERMEASE PROTEIN YDCV"/>
    <property type="match status" value="1"/>
</dbReference>
<evidence type="ECO:0000256" key="2">
    <source>
        <dbReference type="ARBA" id="ARBA00022448"/>
    </source>
</evidence>
<dbReference type="PROSITE" id="PS50928">
    <property type="entry name" value="ABC_TM1"/>
    <property type="match status" value="2"/>
</dbReference>
<dbReference type="CDD" id="cd06261">
    <property type="entry name" value="TM_PBP2"/>
    <property type="match status" value="2"/>
</dbReference>
<keyword evidence="5 8" id="KW-0812">Transmembrane</keyword>
<evidence type="ECO:0000256" key="8">
    <source>
        <dbReference type="RuleBase" id="RU363032"/>
    </source>
</evidence>
<feature type="transmembrane region" description="Helical" evidence="8">
    <location>
        <begin position="315"/>
        <end position="338"/>
    </location>
</feature>
<feature type="transmembrane region" description="Helical" evidence="8">
    <location>
        <begin position="74"/>
        <end position="99"/>
    </location>
</feature>
<feature type="transmembrane region" description="Helical" evidence="8">
    <location>
        <begin position="440"/>
        <end position="460"/>
    </location>
</feature>
<comment type="caution">
    <text evidence="10">The sequence shown here is derived from an EMBL/GenBank/DDBJ whole genome shotgun (WGS) entry which is preliminary data.</text>
</comment>
<sequence length="579" mass="64045">MELAGTLGMSRFRGVRIRHPGATLLLLFLLAFTLVPLLTLILGSFSNSTAIGEFKNPGLQNYARAYLRKSTMVILGNTLILTAGSVLLGVSLALVMAWLVERTNLPCRGIAFAAIPLTLAIPGVLHAIAWVMLFSPRMGYINRWLMSLFGLGTAPFNTYTLPGMIILESLRVVPTSFLLMVPLFRNMDPALEEAAAVSGAGPFSRLRRITLRVLSSGIVAVLIYETITVLETFEIPGILGLPARIYVFSTKIYAVTQGLETPDYGQANALSVAYVLLAAVGVVLYSKAIRRAEKFAVVSGRDYKPKRLDLGRWKYVAFGAVVLYLLLTLVLPLLVLLWTSLIPFPTLPTAKSLSLVSLDNYRTIAIYGATWKVLKNTVLMVAVTAVGTILLSFMISWVLVRTRFWGRRLMDMLAFLPRSIPGIVMALALIWIFLMLKPYVPIYGTIWLISLGFMMSFMAYGTRAMTASLLQIHRELEEAAYLSGATLLETFRRIHFPLLIPAFVGLGIWSMFLSVRLTGLPLMLYEGAENQVLSVFIWMMWDDGQMGAVSGIGVLTILFLFMVAMGMRRLGFREVGGRR</sequence>
<feature type="domain" description="ABC transmembrane type-1" evidence="9">
    <location>
        <begin position="374"/>
        <end position="567"/>
    </location>
</feature>
<feature type="transmembrane region" description="Helical" evidence="8">
    <location>
        <begin position="267"/>
        <end position="285"/>
    </location>
</feature>
<evidence type="ECO:0000313" key="11">
    <source>
        <dbReference type="Proteomes" id="UP000741360"/>
    </source>
</evidence>
<feature type="transmembrane region" description="Helical" evidence="8">
    <location>
        <begin position="412"/>
        <end position="434"/>
    </location>
</feature>
<feature type="transmembrane region" description="Helical" evidence="8">
    <location>
        <begin position="111"/>
        <end position="132"/>
    </location>
</feature>
<accession>A0A932GR26</accession>
<evidence type="ECO:0000256" key="3">
    <source>
        <dbReference type="ARBA" id="ARBA00022475"/>
    </source>
</evidence>
<evidence type="ECO:0000256" key="7">
    <source>
        <dbReference type="ARBA" id="ARBA00023136"/>
    </source>
</evidence>
<feature type="transmembrane region" description="Helical" evidence="8">
    <location>
        <begin position="144"/>
        <end position="167"/>
    </location>
</feature>
<feature type="domain" description="ABC transmembrane type-1" evidence="9">
    <location>
        <begin position="75"/>
        <end position="285"/>
    </location>
</feature>
<evidence type="ECO:0000313" key="10">
    <source>
        <dbReference type="EMBL" id="MBI3015657.1"/>
    </source>
</evidence>
<evidence type="ECO:0000256" key="1">
    <source>
        <dbReference type="ARBA" id="ARBA00004429"/>
    </source>
</evidence>
<keyword evidence="3" id="KW-1003">Cell membrane</keyword>
<dbReference type="GO" id="GO:0005886">
    <property type="term" value="C:plasma membrane"/>
    <property type="evidence" value="ECO:0007669"/>
    <property type="project" value="UniProtKB-SubCell"/>
</dbReference>
<organism evidence="10 11">
    <name type="scientific">Tectimicrobiota bacterium</name>
    <dbReference type="NCBI Taxonomy" id="2528274"/>
    <lineage>
        <taxon>Bacteria</taxon>
        <taxon>Pseudomonadati</taxon>
        <taxon>Nitrospinota/Tectimicrobiota group</taxon>
        <taxon>Candidatus Tectimicrobiota</taxon>
    </lineage>
</organism>
<evidence type="ECO:0000256" key="4">
    <source>
        <dbReference type="ARBA" id="ARBA00022519"/>
    </source>
</evidence>
<comment type="subcellular location">
    <subcellularLocation>
        <location evidence="1">Cell inner membrane</location>
        <topology evidence="1">Multi-pass membrane protein</topology>
    </subcellularLocation>
    <subcellularLocation>
        <location evidence="8">Cell membrane</location>
        <topology evidence="8">Multi-pass membrane protein</topology>
    </subcellularLocation>
</comment>
<reference evidence="10" key="1">
    <citation type="submission" date="2020-07" db="EMBL/GenBank/DDBJ databases">
        <title>Huge and variable diversity of episymbiotic CPR bacteria and DPANN archaea in groundwater ecosystems.</title>
        <authorList>
            <person name="He C.Y."/>
            <person name="Keren R."/>
            <person name="Whittaker M."/>
            <person name="Farag I.F."/>
            <person name="Doudna J."/>
            <person name="Cate J.H.D."/>
            <person name="Banfield J.F."/>
        </authorList>
    </citation>
    <scope>NUCLEOTIDE SEQUENCE</scope>
    <source>
        <strain evidence="10">NC_groundwater_717_Ag_S-0.2um_59_8</strain>
    </source>
</reference>
<keyword evidence="6 8" id="KW-1133">Transmembrane helix</keyword>
<dbReference type="Pfam" id="PF00528">
    <property type="entry name" value="BPD_transp_1"/>
    <property type="match status" value="2"/>
</dbReference>
<keyword evidence="7 8" id="KW-0472">Membrane</keyword>
<protein>
    <submittedName>
        <fullName evidence="10">Iron ABC transporter permease</fullName>
    </submittedName>
</protein>
<evidence type="ECO:0000259" key="9">
    <source>
        <dbReference type="PROSITE" id="PS50928"/>
    </source>
</evidence>
<dbReference type="PANTHER" id="PTHR43357">
    <property type="entry name" value="INNER MEMBRANE ABC TRANSPORTER PERMEASE PROTEIN YDCV"/>
    <property type="match status" value="1"/>
</dbReference>
<dbReference type="SUPFAM" id="SSF161098">
    <property type="entry name" value="MetI-like"/>
    <property type="match status" value="2"/>
</dbReference>
<evidence type="ECO:0000256" key="5">
    <source>
        <dbReference type="ARBA" id="ARBA00022692"/>
    </source>
</evidence>
<keyword evidence="4" id="KW-0997">Cell inner membrane</keyword>
<feature type="transmembrane region" description="Helical" evidence="8">
    <location>
        <begin position="209"/>
        <end position="227"/>
    </location>
</feature>
<dbReference type="InterPro" id="IPR035906">
    <property type="entry name" value="MetI-like_sf"/>
</dbReference>
<feature type="transmembrane region" description="Helical" evidence="8">
    <location>
        <begin position="498"/>
        <end position="524"/>
    </location>
</feature>
<dbReference type="InterPro" id="IPR000515">
    <property type="entry name" value="MetI-like"/>
</dbReference>
<dbReference type="EMBL" id="JACPSX010000219">
    <property type="protein sequence ID" value="MBI3015657.1"/>
    <property type="molecule type" value="Genomic_DNA"/>
</dbReference>
<dbReference type="Proteomes" id="UP000741360">
    <property type="component" value="Unassembled WGS sequence"/>
</dbReference>
<evidence type="ECO:0000256" key="6">
    <source>
        <dbReference type="ARBA" id="ARBA00022989"/>
    </source>
</evidence>
<comment type="similarity">
    <text evidence="8">Belongs to the binding-protein-dependent transport system permease family.</text>
</comment>